<proteinExistence type="predicted"/>
<dbReference type="AlphaFoldDB" id="A0A0A5JM35"/>
<organism evidence="1 2">
    <name type="scientific">Photobacterium sp. (strain ATCC 43367)</name>
    <dbReference type="NCBI Taxonomy" id="379097"/>
    <lineage>
        <taxon>Bacteria</taxon>
        <taxon>Pseudomonadati</taxon>
        <taxon>Pseudomonadota</taxon>
        <taxon>Gammaproteobacteria</taxon>
        <taxon>Vibrionales</taxon>
        <taxon>Vibrionaceae</taxon>
        <taxon>Vibrio</taxon>
        <taxon>Vibrio oreintalis group</taxon>
    </lineage>
</organism>
<comment type="caution">
    <text evidence="1">The sequence shown here is derived from an EMBL/GenBank/DDBJ whole genome shotgun (WGS) entry which is preliminary data.</text>
</comment>
<evidence type="ECO:0000313" key="1">
    <source>
        <dbReference type="EMBL" id="KGY08978.1"/>
    </source>
</evidence>
<evidence type="ECO:0000313" key="2">
    <source>
        <dbReference type="Proteomes" id="UP000030451"/>
    </source>
</evidence>
<protein>
    <submittedName>
        <fullName evidence="1">Uncharacterized protein</fullName>
    </submittedName>
</protein>
<reference evidence="1 2" key="1">
    <citation type="submission" date="2014-10" db="EMBL/GenBank/DDBJ databases">
        <title>Genome sequencing of Vibrio sinaloensis T08.</title>
        <authorList>
            <person name="Chan K.-G."/>
            <person name="Mohamad N.I."/>
        </authorList>
    </citation>
    <scope>NUCLEOTIDE SEQUENCE [LARGE SCALE GENOMIC DNA]</scope>
    <source>
        <strain evidence="1 2">T08</strain>
    </source>
</reference>
<name>A0A0A5JM35_PHOS4</name>
<dbReference type="Proteomes" id="UP000030451">
    <property type="component" value="Unassembled WGS sequence"/>
</dbReference>
<accession>A0A0A5JM35</accession>
<dbReference type="EMBL" id="JRWP01000014">
    <property type="protein sequence ID" value="KGY08978.1"/>
    <property type="molecule type" value="Genomic_DNA"/>
</dbReference>
<sequence length="61" mass="7088">MSLCFSRNFDNHEMQTFTVQVAFEEAKRKAANLKRERKPQLTCPCHTLSHQNLPPTNAENQ</sequence>
<gene>
    <name evidence="1" type="ORF">NM06_09180</name>
</gene>